<reference evidence="3 4" key="1">
    <citation type="submission" date="2021-03" db="EMBL/GenBank/DDBJ databases">
        <authorList>
            <person name="King G.J."/>
            <person name="Bancroft I."/>
            <person name="Baten A."/>
            <person name="Bloomfield J."/>
            <person name="Borpatragohain P."/>
            <person name="He Z."/>
            <person name="Irish N."/>
            <person name="Irwin J."/>
            <person name="Liu K."/>
            <person name="Mauleon R.P."/>
            <person name="Moore J."/>
            <person name="Morris R."/>
            <person name="Ostergaard L."/>
            <person name="Wang B."/>
            <person name="Wells R."/>
        </authorList>
    </citation>
    <scope>NUCLEOTIDE SEQUENCE [LARGE SCALE GENOMIC DNA]</scope>
    <source>
        <strain evidence="3">R-o-18</strain>
        <tissue evidence="3">Leaf</tissue>
    </source>
</reference>
<feature type="region of interest" description="Disordered" evidence="1">
    <location>
        <begin position="489"/>
        <end position="516"/>
    </location>
</feature>
<dbReference type="InterPro" id="IPR009675">
    <property type="entry name" value="TPX2_fam"/>
</dbReference>
<feature type="compositionally biased region" description="Polar residues" evidence="1">
    <location>
        <begin position="337"/>
        <end position="350"/>
    </location>
</feature>
<feature type="region of interest" description="Disordered" evidence="1">
    <location>
        <begin position="332"/>
        <end position="371"/>
    </location>
</feature>
<feature type="region of interest" description="Disordered" evidence="1">
    <location>
        <begin position="143"/>
        <end position="180"/>
    </location>
</feature>
<keyword evidence="4" id="KW-1185">Reference proteome</keyword>
<evidence type="ECO:0000313" key="3">
    <source>
        <dbReference type="EMBL" id="KAG5406924.1"/>
    </source>
</evidence>
<protein>
    <recommendedName>
        <fullName evidence="2">TPX2 central domain-containing protein</fullName>
    </recommendedName>
</protein>
<dbReference type="Proteomes" id="UP000823674">
    <property type="component" value="Chromosome A03"/>
</dbReference>
<dbReference type="Pfam" id="PF12214">
    <property type="entry name" value="TPX2_importin"/>
    <property type="match status" value="1"/>
</dbReference>
<name>A0ABQ7N7P5_BRACM</name>
<proteinExistence type="predicted"/>
<dbReference type="PANTHER" id="PTHR14326">
    <property type="entry name" value="TARGETING PROTEIN FOR XKLP2"/>
    <property type="match status" value="1"/>
</dbReference>
<evidence type="ECO:0000256" key="1">
    <source>
        <dbReference type="SAM" id="MobiDB-lite"/>
    </source>
</evidence>
<evidence type="ECO:0000313" key="4">
    <source>
        <dbReference type="Proteomes" id="UP000823674"/>
    </source>
</evidence>
<feature type="domain" description="TPX2 central" evidence="2">
    <location>
        <begin position="260"/>
        <end position="422"/>
    </location>
</feature>
<comment type="caution">
    <text evidence="3">The sequence shown here is derived from an EMBL/GenBank/DDBJ whole genome shotgun (WGS) entry which is preliminary data.</text>
</comment>
<dbReference type="EMBL" id="JADBGQ010000003">
    <property type="protein sequence ID" value="KAG5406924.1"/>
    <property type="molecule type" value="Genomic_DNA"/>
</dbReference>
<feature type="region of interest" description="Disordered" evidence="1">
    <location>
        <begin position="266"/>
        <end position="288"/>
    </location>
</feature>
<gene>
    <name evidence="3" type="primary">A03p057840.1_BraROA</name>
    <name evidence="3" type="ORF">IGI04_013043</name>
</gene>
<organism evidence="3 4">
    <name type="scientific">Brassica rapa subsp. trilocularis</name>
    <dbReference type="NCBI Taxonomy" id="1813537"/>
    <lineage>
        <taxon>Eukaryota</taxon>
        <taxon>Viridiplantae</taxon>
        <taxon>Streptophyta</taxon>
        <taxon>Embryophyta</taxon>
        <taxon>Tracheophyta</taxon>
        <taxon>Spermatophyta</taxon>
        <taxon>Magnoliopsida</taxon>
        <taxon>eudicotyledons</taxon>
        <taxon>Gunneridae</taxon>
        <taxon>Pentapetalae</taxon>
        <taxon>rosids</taxon>
        <taxon>malvids</taxon>
        <taxon>Brassicales</taxon>
        <taxon>Brassicaceae</taxon>
        <taxon>Brassiceae</taxon>
        <taxon>Brassica</taxon>
    </lineage>
</organism>
<evidence type="ECO:0000259" key="2">
    <source>
        <dbReference type="Pfam" id="PF12214"/>
    </source>
</evidence>
<dbReference type="PANTHER" id="PTHR14326:SF30">
    <property type="entry name" value="TPX2 CENTRAL DOMAIN-CONTAINING PROTEIN"/>
    <property type="match status" value="1"/>
</dbReference>
<sequence>MQPSVADTKVSSVQSGFCRRRSVTDFGERERERETVEVLFDMEYEFDAARWFDFTREESPAESQSAEFWFHSAPSYAPSPFVTKLLLGEDMSDDKTEASTKPEGEYGGEKDGDIDRHPYLNKTGNGMRFGVFSSQQAHNLKKVPNQPICKGPTVSSHNHNDKPKFRAKPSIRPTPRSSTLMKPTASQLAKQNNASKFHMQVDQVHDKGLCGTEVQAAKRQKLDGGLLRKVADTKPEMTFVHKIPKKDTTLDRNSQHTRTKITVPQEPDFATSQRAHRTRQKNDANLEQDSTAVYRFKARPFNRKIFDAPSLPIRKKSTPKPTEFQEFHLKTSERAMQHSSAVTTRSNQRNDAYKGSETDALDGINRESRRPNVMDISKHDVSEGKHVFKARPLNKKILSSRGDMGIFKNSKRETTVPLEFSFNTEKRVQPDLPTDLFSKLSIKPEIKQNSGSRTRFPQAKGFKENRVYSFQAGKEVTRVASGKTVSSAGQHIQSGHSGIVPETNQQWTASRSLGIR</sequence>
<accession>A0ABQ7N7P5</accession>
<dbReference type="InterPro" id="IPR027330">
    <property type="entry name" value="TPX2_central_dom"/>
</dbReference>
<feature type="compositionally biased region" description="Basic and acidic residues" evidence="1">
    <location>
        <begin position="93"/>
        <end position="117"/>
    </location>
</feature>
<feature type="region of interest" description="Disordered" evidence="1">
    <location>
        <begin position="92"/>
        <end position="117"/>
    </location>
</feature>